<dbReference type="PANTHER" id="PTHR43693">
    <property type="entry name" value="PROTEIN PHOSPHATASE CHEZ"/>
    <property type="match status" value="1"/>
</dbReference>
<dbReference type="SUPFAM" id="SSF103039">
    <property type="entry name" value="CheC-like"/>
    <property type="match status" value="1"/>
</dbReference>
<reference evidence="3 4" key="1">
    <citation type="journal article" date="2023" name="Limnol Oceanogr Lett">
        <title>Environmental adaptations by the intertidal Antarctic cyanobacterium Halotia branconii CENA392 as revealed using long-read genome sequencing.</title>
        <authorList>
            <person name="Dextro R.B."/>
            <person name="Delbaje E."/>
            <person name="Freitas P.N.N."/>
            <person name="Geraldes V."/>
            <person name="Pinto E."/>
            <person name="Long P.F."/>
            <person name="Fiore M.F."/>
        </authorList>
    </citation>
    <scope>NUCLEOTIDE SEQUENCE [LARGE SCALE GENOMIC DNA]</scope>
    <source>
        <strain evidence="3 4">CENA392</strain>
    </source>
</reference>
<proteinExistence type="predicted"/>
<dbReference type="InterPro" id="IPR050992">
    <property type="entry name" value="CheZ_family_phosphatases"/>
</dbReference>
<keyword evidence="1" id="KW-0145">Chemotaxis</keyword>
<keyword evidence="2" id="KW-0378">Hydrolase</keyword>
<dbReference type="Gene3D" id="3.40.1550.10">
    <property type="entry name" value="CheC-like"/>
    <property type="match status" value="1"/>
</dbReference>
<dbReference type="KEGG" id="hbq:QI031_05255"/>
<dbReference type="EMBL" id="CP124543">
    <property type="protein sequence ID" value="WGV26910.1"/>
    <property type="molecule type" value="Genomic_DNA"/>
</dbReference>
<dbReference type="AlphaFoldDB" id="A0AAJ6PAL3"/>
<dbReference type="GO" id="GO:0016787">
    <property type="term" value="F:hydrolase activity"/>
    <property type="evidence" value="ECO:0007669"/>
    <property type="project" value="UniProtKB-KW"/>
</dbReference>
<gene>
    <name evidence="3" type="ORF">QI031_05255</name>
</gene>
<dbReference type="InterPro" id="IPR028976">
    <property type="entry name" value="CheC-like_sf"/>
</dbReference>
<evidence type="ECO:0000313" key="4">
    <source>
        <dbReference type="Proteomes" id="UP001223520"/>
    </source>
</evidence>
<dbReference type="GO" id="GO:0006935">
    <property type="term" value="P:chemotaxis"/>
    <property type="evidence" value="ECO:0007669"/>
    <property type="project" value="UniProtKB-KW"/>
</dbReference>
<organism evidence="3 4">
    <name type="scientific">Halotia branconii CENA392</name>
    <dbReference type="NCBI Taxonomy" id="1539056"/>
    <lineage>
        <taxon>Bacteria</taxon>
        <taxon>Bacillati</taxon>
        <taxon>Cyanobacteriota</taxon>
        <taxon>Cyanophyceae</taxon>
        <taxon>Nostocales</taxon>
        <taxon>Nodulariaceae</taxon>
        <taxon>Halotia</taxon>
    </lineage>
</organism>
<name>A0AAJ6PAL3_9CYAN</name>
<dbReference type="RefSeq" id="WP_281484154.1">
    <property type="nucleotide sequence ID" value="NZ_CP124543.1"/>
</dbReference>
<evidence type="ECO:0000256" key="2">
    <source>
        <dbReference type="ARBA" id="ARBA00022801"/>
    </source>
</evidence>
<protein>
    <submittedName>
        <fullName evidence="3">Chemotaxis protein CheC</fullName>
    </submittedName>
</protein>
<evidence type="ECO:0000256" key="1">
    <source>
        <dbReference type="ARBA" id="ARBA00022500"/>
    </source>
</evidence>
<sequence length="202" mass="21740">MNVTAEQLDALQELINIGVGRAASLLNEMVDSHIHLKIPFVKALTAEDAYQELATRFHDDTLASVKLGFTGSFYGTAGLIFPTDSASTLVAVLTGEEPGSADLDAVKIGTLSEIGNIVINGVMGSLSNVLKQHINYTLPVYLEDTIKNLLLSAHESQSKILLAQARFTIEQLEIIGDIILIFQVGTFDALINAINGEMGVIW</sequence>
<dbReference type="Proteomes" id="UP001223520">
    <property type="component" value="Chromosome"/>
</dbReference>
<dbReference type="CDD" id="cd17910">
    <property type="entry name" value="CheC_ClassII"/>
    <property type="match status" value="1"/>
</dbReference>
<evidence type="ECO:0000313" key="3">
    <source>
        <dbReference type="EMBL" id="WGV26910.1"/>
    </source>
</evidence>
<dbReference type="PANTHER" id="PTHR43693:SF1">
    <property type="entry name" value="PROTEIN PHOSPHATASE CHEZ"/>
    <property type="match status" value="1"/>
</dbReference>
<accession>A0AAJ6PAL3</accession>
<keyword evidence="4" id="KW-1185">Reference proteome</keyword>